<dbReference type="EMBL" id="MH248947">
    <property type="protein sequence ID" value="AWY07608.1"/>
    <property type="molecule type" value="Genomic_DNA"/>
</dbReference>
<dbReference type="GeneID" id="64470604"/>
<proteinExistence type="predicted"/>
<sequence length="53" mass="5825">MNLPVPQDPFSEIKKMASLLGDLRKELIAEGFTPEEAFEIISMGLQRQAGGGY</sequence>
<protein>
    <submittedName>
        <fullName evidence="1">Uncharacterized protein</fullName>
    </submittedName>
</protein>
<name>A0A2Z4QCC0_9CAUD</name>
<dbReference type="KEGG" id="vg:64470604"/>
<organism evidence="1 2">
    <name type="scientific">Streptomyces phage Yosif</name>
    <dbReference type="NCBI Taxonomy" id="2201421"/>
    <lineage>
        <taxon>Viruses</taxon>
        <taxon>Duplodnaviria</taxon>
        <taxon>Heunggongvirae</taxon>
        <taxon>Uroviricota</taxon>
        <taxon>Caudoviricetes</taxon>
        <taxon>Arquatrovirinae</taxon>
        <taxon>Yosifvirus</taxon>
        <taxon>Yosifvirus yosif</taxon>
    </lineage>
</organism>
<reference evidence="2" key="1">
    <citation type="submission" date="2018-04" db="EMBL/GenBank/DDBJ databases">
        <authorList>
            <person name="Go L.Y."/>
            <person name="Mitchell J.A."/>
        </authorList>
    </citation>
    <scope>NUCLEOTIDE SEQUENCE [LARGE SCALE GENOMIC DNA]</scope>
</reference>
<gene>
    <name evidence="1" type="primary">44</name>
    <name evidence="1" type="ORF">SEA_YOSIF_44</name>
</gene>
<accession>A0A2Z4QCC0</accession>
<dbReference type="Proteomes" id="UP000250856">
    <property type="component" value="Segment"/>
</dbReference>
<dbReference type="Pfam" id="PF23816">
    <property type="entry name" value="DUF7187"/>
    <property type="match status" value="1"/>
</dbReference>
<evidence type="ECO:0000313" key="2">
    <source>
        <dbReference type="Proteomes" id="UP000250856"/>
    </source>
</evidence>
<dbReference type="RefSeq" id="YP_010054686.1">
    <property type="nucleotide sequence ID" value="NC_054656.1"/>
</dbReference>
<dbReference type="InterPro" id="IPR055611">
    <property type="entry name" value="DUF7187"/>
</dbReference>
<keyword evidence="2" id="KW-1185">Reference proteome</keyword>
<evidence type="ECO:0000313" key="1">
    <source>
        <dbReference type="EMBL" id="AWY07608.1"/>
    </source>
</evidence>